<dbReference type="GO" id="GO:0005085">
    <property type="term" value="F:guanyl-nucleotide exchange factor activity"/>
    <property type="evidence" value="ECO:0007669"/>
    <property type="project" value="InterPro"/>
</dbReference>
<dbReference type="Gene3D" id="1.20.900.10">
    <property type="entry name" value="Dbl homology (DH) domain"/>
    <property type="match status" value="1"/>
</dbReference>
<dbReference type="PROSITE" id="PS50010">
    <property type="entry name" value="DH_2"/>
    <property type="match status" value="1"/>
</dbReference>
<dbReference type="SUPFAM" id="SSF48065">
    <property type="entry name" value="DBL homology domain (DH-domain)"/>
    <property type="match status" value="1"/>
</dbReference>
<feature type="region of interest" description="Disordered" evidence="1">
    <location>
        <begin position="1111"/>
        <end position="1175"/>
    </location>
</feature>
<dbReference type="Gene3D" id="2.30.29.30">
    <property type="entry name" value="Pleckstrin-homology domain (PH domain)/Phosphotyrosine-binding domain (PTB)"/>
    <property type="match status" value="1"/>
</dbReference>
<feature type="region of interest" description="Disordered" evidence="1">
    <location>
        <begin position="1032"/>
        <end position="1095"/>
    </location>
</feature>
<feature type="compositionally biased region" description="Low complexity" evidence="1">
    <location>
        <begin position="1111"/>
        <end position="1125"/>
    </location>
</feature>
<dbReference type="EMBL" id="MU150254">
    <property type="protein sequence ID" value="KAF9464392.1"/>
    <property type="molecule type" value="Genomic_DNA"/>
</dbReference>
<feature type="compositionally biased region" description="Polar residues" evidence="1">
    <location>
        <begin position="1032"/>
        <end position="1057"/>
    </location>
</feature>
<evidence type="ECO:0000256" key="1">
    <source>
        <dbReference type="SAM" id="MobiDB-lite"/>
    </source>
</evidence>
<dbReference type="OrthoDB" id="1716625at2759"/>
<protein>
    <recommendedName>
        <fullName evidence="2">DH domain-containing protein</fullName>
    </recommendedName>
</protein>
<dbReference type="SUPFAM" id="SSF50729">
    <property type="entry name" value="PH domain-like"/>
    <property type="match status" value="1"/>
</dbReference>
<organism evidence="3 4">
    <name type="scientific">Collybia nuda</name>
    <dbReference type="NCBI Taxonomy" id="64659"/>
    <lineage>
        <taxon>Eukaryota</taxon>
        <taxon>Fungi</taxon>
        <taxon>Dikarya</taxon>
        <taxon>Basidiomycota</taxon>
        <taxon>Agaricomycotina</taxon>
        <taxon>Agaricomycetes</taxon>
        <taxon>Agaricomycetidae</taxon>
        <taxon>Agaricales</taxon>
        <taxon>Tricholomatineae</taxon>
        <taxon>Clitocybaceae</taxon>
        <taxon>Collybia</taxon>
    </lineage>
</organism>
<dbReference type="Pfam" id="PF00621">
    <property type="entry name" value="RhoGEF"/>
    <property type="match status" value="1"/>
</dbReference>
<dbReference type="InterPro" id="IPR000219">
    <property type="entry name" value="DH_dom"/>
</dbReference>
<evidence type="ECO:0000313" key="4">
    <source>
        <dbReference type="Proteomes" id="UP000807353"/>
    </source>
</evidence>
<feature type="region of interest" description="Disordered" evidence="1">
    <location>
        <begin position="868"/>
        <end position="901"/>
    </location>
</feature>
<accession>A0A9P6CFV3</accession>
<feature type="region of interest" description="Disordered" evidence="1">
    <location>
        <begin position="188"/>
        <end position="210"/>
    </location>
</feature>
<dbReference type="InterPro" id="IPR035899">
    <property type="entry name" value="DBL_dom_sf"/>
</dbReference>
<reference evidence="3" key="1">
    <citation type="submission" date="2020-11" db="EMBL/GenBank/DDBJ databases">
        <authorList>
            <consortium name="DOE Joint Genome Institute"/>
            <person name="Ahrendt S."/>
            <person name="Riley R."/>
            <person name="Andreopoulos W."/>
            <person name="Labutti K."/>
            <person name="Pangilinan J."/>
            <person name="Ruiz-Duenas F.J."/>
            <person name="Barrasa J.M."/>
            <person name="Sanchez-Garcia M."/>
            <person name="Camarero S."/>
            <person name="Miyauchi S."/>
            <person name="Serrano A."/>
            <person name="Linde D."/>
            <person name="Babiker R."/>
            <person name="Drula E."/>
            <person name="Ayuso-Fernandez I."/>
            <person name="Pacheco R."/>
            <person name="Padilla G."/>
            <person name="Ferreira P."/>
            <person name="Barriuso J."/>
            <person name="Kellner H."/>
            <person name="Castanera R."/>
            <person name="Alfaro M."/>
            <person name="Ramirez L."/>
            <person name="Pisabarro A.G."/>
            <person name="Kuo A."/>
            <person name="Tritt A."/>
            <person name="Lipzen A."/>
            <person name="He G."/>
            <person name="Yan M."/>
            <person name="Ng V."/>
            <person name="Cullen D."/>
            <person name="Martin F."/>
            <person name="Rosso M.-N."/>
            <person name="Henrissat B."/>
            <person name="Hibbett D."/>
            <person name="Martinez A.T."/>
            <person name="Grigoriev I.V."/>
        </authorList>
    </citation>
    <scope>NUCLEOTIDE SEQUENCE</scope>
    <source>
        <strain evidence="3">CBS 247.69</strain>
    </source>
</reference>
<sequence>MECLSSPTNDFLDPLARVGYGSPAPTTFSHRKNIRNGTIGGSPISATHSTLTSTSISENCPRKFNICGFLPLPSITASPVCTPTSTIHLSSPSLIIEEDRNSLLKDIEEYTTAPNTPSLSLRLIATPTWISTPPTPPPRVVRRSATTVGRPPSPLLPSASFPASTPPHAEPEHSYFMKRCASVPSMLPRQRASSDATVGLGQSRNDERSKRQSITFVNISPDALTKVDGTTKVEDAPSAQRSRPIFHIANEVNTDTDDASPRVSGGPERMNEDMSAEGSWSDNDSDDTWNLEKTRDDIRKYYALRELLTTEMGYLLDLRALVSVYLRILPTLVSRSPTTVSTFTRASSSFASNPWANSYSHLHVTALSSATTLADTSNNSNGLQIKEHNKGTPRYLFTDQEIELLTRNAEDILQLHEQFVRELRDEMSTIGFPMEVHESPLERHQADFSRKTNAAIRAVSTKFATEASRFNSYQMFCAGHPEALDLIRRTHSQYPLEWDAYEQRCSALITELELSNLGNTESSEHRQPSTPEEVDTALIIPDFKDRTRTMSLSSVDGAVRTLRSRASGFLPKDSSLAFPQEIRKDKSPPRLAFVDYMIKPVQRICKYPLVLDQLKPGKTVQTLLPLHLRSDVDVIVDSAAQAMRHVASSVDEARHRQDVAIQSALIISRITLNTPTNSSPTQSPFQPLTLEFLQSLGTCLLAGSLDVMHYPSAKPSGTSNINAKYFGAFLYLGGYLILVKVSKSKVYEPKHWFSLNDFDISDIEEDDAMLPCSFRLSTKEHRFELAAACQREKIVWLSSMREAVINPSIWANEPTPSIRFDGKGDLIPSFAEDVPFEANNTLPTIQSIPELISSHEYPELVESLLTASGMGDTKNGKSVKHDVSHRHDTEPPSRRSSTASVKAIFSPMNSDSETIVIRRSSAPARSRVDQGLQDVISQPCLTARLYASSREELLFQAPKVIRPGFVRSHSGLTMAGMAKSRLTRHESVRVLRRKSFIDGSENIPIKIPSTGQSQILVGKRYTKNLGITALSESNSKPAKQNLNASVTSPSPFPQNSAMPALIPASTSVSPIPRRAYPGTAPPSPKSEPKSPLKTSRSLVTNVKGFFYPRSSSPVSLSVPSSNQPSEMEPQVSRTTPATHESLKRWAKGSLHRRARSAPDVPEEATRSPTPSEVQVLAEPSIPVSRSSDTIFDSRIVRRLSTSKPIRRKSLLSSSAFRCSPESDITHRGAKHISLLQRLKA</sequence>
<feature type="compositionally biased region" description="Low complexity" evidence="1">
    <location>
        <begin position="156"/>
        <end position="167"/>
    </location>
</feature>
<gene>
    <name evidence="3" type="ORF">BDZ94DRAFT_1321048</name>
</gene>
<feature type="region of interest" description="Disordered" evidence="1">
    <location>
        <begin position="134"/>
        <end position="171"/>
    </location>
</feature>
<feature type="region of interest" description="Disordered" evidence="1">
    <location>
        <begin position="255"/>
        <end position="287"/>
    </location>
</feature>
<feature type="domain" description="DH" evidence="2">
    <location>
        <begin position="299"/>
        <end position="653"/>
    </location>
</feature>
<dbReference type="PANTHER" id="PTHR45818">
    <property type="entry name" value="PROTEIN VAV"/>
    <property type="match status" value="1"/>
</dbReference>
<feature type="compositionally biased region" description="Basic and acidic residues" evidence="1">
    <location>
        <begin position="879"/>
        <end position="893"/>
    </location>
</feature>
<feature type="compositionally biased region" description="Polar residues" evidence="1">
    <location>
        <begin position="191"/>
        <end position="203"/>
    </location>
</feature>
<comment type="caution">
    <text evidence="3">The sequence shown here is derived from an EMBL/GenBank/DDBJ whole genome shotgun (WGS) entry which is preliminary data.</text>
</comment>
<keyword evidence="4" id="KW-1185">Reference proteome</keyword>
<evidence type="ECO:0000313" key="3">
    <source>
        <dbReference type="EMBL" id="KAF9464392.1"/>
    </source>
</evidence>
<dbReference type="InterPro" id="IPR011993">
    <property type="entry name" value="PH-like_dom_sf"/>
</dbReference>
<dbReference type="PANTHER" id="PTHR45818:SF3">
    <property type="entry name" value="PROTEIN VAV"/>
    <property type="match status" value="1"/>
</dbReference>
<dbReference type="AlphaFoldDB" id="A0A9P6CFV3"/>
<proteinExistence type="predicted"/>
<dbReference type="GO" id="GO:0005737">
    <property type="term" value="C:cytoplasm"/>
    <property type="evidence" value="ECO:0007669"/>
    <property type="project" value="TreeGrafter"/>
</dbReference>
<dbReference type="Proteomes" id="UP000807353">
    <property type="component" value="Unassembled WGS sequence"/>
</dbReference>
<evidence type="ECO:0000259" key="2">
    <source>
        <dbReference type="PROSITE" id="PS50010"/>
    </source>
</evidence>
<feature type="compositionally biased region" description="Basic residues" evidence="1">
    <location>
        <begin position="1144"/>
        <end position="1155"/>
    </location>
</feature>
<name>A0A9P6CFV3_9AGAR</name>